<dbReference type="RefSeq" id="XP_016247163.1">
    <property type="nucleotide sequence ID" value="XM_016393744.1"/>
</dbReference>
<name>A0A0D2APD3_9EURO</name>
<reference evidence="2 3" key="1">
    <citation type="submission" date="2015-01" db="EMBL/GenBank/DDBJ databases">
        <title>The Genome Sequence of Cladophialophora immunda CBS83496.</title>
        <authorList>
            <consortium name="The Broad Institute Genomics Platform"/>
            <person name="Cuomo C."/>
            <person name="de Hoog S."/>
            <person name="Gorbushina A."/>
            <person name="Stielow B."/>
            <person name="Teixiera M."/>
            <person name="Abouelleil A."/>
            <person name="Chapman S.B."/>
            <person name="Priest M."/>
            <person name="Young S.K."/>
            <person name="Wortman J."/>
            <person name="Nusbaum C."/>
            <person name="Birren B."/>
        </authorList>
    </citation>
    <scope>NUCLEOTIDE SEQUENCE [LARGE SCALE GENOMIC DNA]</scope>
    <source>
        <strain evidence="2 3">CBS 83496</strain>
    </source>
</reference>
<dbReference type="GeneID" id="27345928"/>
<proteinExistence type="predicted"/>
<evidence type="ECO:0000313" key="3">
    <source>
        <dbReference type="Proteomes" id="UP000054466"/>
    </source>
</evidence>
<dbReference type="HOGENOM" id="CLU_2084608_0_0_1"/>
<accession>A0A0D2APD3</accession>
<keyword evidence="3" id="KW-1185">Reference proteome</keyword>
<dbReference type="VEuPathDB" id="FungiDB:PV07_06734"/>
<dbReference type="Proteomes" id="UP000054466">
    <property type="component" value="Unassembled WGS sequence"/>
</dbReference>
<evidence type="ECO:0000313" key="2">
    <source>
        <dbReference type="EMBL" id="KIW26947.1"/>
    </source>
</evidence>
<organism evidence="2 3">
    <name type="scientific">Cladophialophora immunda</name>
    <dbReference type="NCBI Taxonomy" id="569365"/>
    <lineage>
        <taxon>Eukaryota</taxon>
        <taxon>Fungi</taxon>
        <taxon>Dikarya</taxon>
        <taxon>Ascomycota</taxon>
        <taxon>Pezizomycotina</taxon>
        <taxon>Eurotiomycetes</taxon>
        <taxon>Chaetothyriomycetidae</taxon>
        <taxon>Chaetothyriales</taxon>
        <taxon>Herpotrichiellaceae</taxon>
        <taxon>Cladophialophora</taxon>
    </lineage>
</organism>
<gene>
    <name evidence="2" type="ORF">PV07_06734</name>
</gene>
<dbReference type="AlphaFoldDB" id="A0A0D2APD3"/>
<dbReference type="EMBL" id="KN847043">
    <property type="protein sequence ID" value="KIW26947.1"/>
    <property type="molecule type" value="Genomic_DNA"/>
</dbReference>
<protein>
    <submittedName>
        <fullName evidence="2">Uncharacterized protein</fullName>
    </submittedName>
</protein>
<sequence length="117" mass="13070">MPKSNTHTSGGDLGFLNCTLWNFFCQNMVNSKFPCGLGLESTSLVPSCVAPEPFRGRGTFMDVCKERRCPPAKVSGGGQTRRWKDKMSSVTKHVVGQRQLEPRGAQHQQPDLREHEH</sequence>
<evidence type="ECO:0000256" key="1">
    <source>
        <dbReference type="SAM" id="MobiDB-lite"/>
    </source>
</evidence>
<feature type="region of interest" description="Disordered" evidence="1">
    <location>
        <begin position="71"/>
        <end position="117"/>
    </location>
</feature>